<gene>
    <name evidence="2" type="ORF">BDV34DRAFT_195454</name>
</gene>
<keyword evidence="3" id="KW-1185">Reference proteome</keyword>
<sequence length="52" mass="5835">MDINLYDLSSSESSLSFVSFLLSFLYPSFILSSIILLSGLSPSRCCRKALRR</sequence>
<name>A0A5N6DKW4_ASPPA</name>
<evidence type="ECO:0000313" key="3">
    <source>
        <dbReference type="Proteomes" id="UP000326532"/>
    </source>
</evidence>
<keyword evidence="1" id="KW-1133">Transmembrane helix</keyword>
<evidence type="ECO:0000256" key="1">
    <source>
        <dbReference type="SAM" id="Phobius"/>
    </source>
</evidence>
<dbReference type="EMBL" id="ML734969">
    <property type="protein sequence ID" value="KAB8205667.1"/>
    <property type="molecule type" value="Genomic_DNA"/>
</dbReference>
<feature type="transmembrane region" description="Helical" evidence="1">
    <location>
        <begin position="20"/>
        <end position="42"/>
    </location>
</feature>
<accession>A0A5N6DKW4</accession>
<proteinExistence type="predicted"/>
<reference evidence="2 3" key="1">
    <citation type="submission" date="2019-04" db="EMBL/GenBank/DDBJ databases">
        <title>Fungal friends and foes A comparative genomics study of 23 Aspergillus species from section Flavi.</title>
        <authorList>
            <consortium name="DOE Joint Genome Institute"/>
            <person name="Kjaerbolling I."/>
            <person name="Vesth T.C."/>
            <person name="Frisvad J.C."/>
            <person name="Nybo J.L."/>
            <person name="Theobald S."/>
            <person name="Kildgaard S."/>
            <person name="Petersen T.I."/>
            <person name="Kuo A."/>
            <person name="Sato A."/>
            <person name="Lyhne E.K."/>
            <person name="Kogle M.E."/>
            <person name="Wiebenga A."/>
            <person name="Kun R.S."/>
            <person name="Lubbers R.J."/>
            <person name="Makela M.R."/>
            <person name="Barry K."/>
            <person name="Chovatia M."/>
            <person name="Clum A."/>
            <person name="Daum C."/>
            <person name="Haridas S."/>
            <person name="He G."/>
            <person name="LaButti K."/>
            <person name="Lipzen A."/>
            <person name="Mondo S."/>
            <person name="Pangilinan J."/>
            <person name="Riley R."/>
            <person name="Salamov A."/>
            <person name="Simmons B.A."/>
            <person name="Magnuson J.K."/>
            <person name="Henrissat B."/>
            <person name="Mortensen U.H."/>
            <person name="Larsen T.O."/>
            <person name="De vries R.P."/>
            <person name="Grigoriev I.V."/>
            <person name="Machida M."/>
            <person name="Baker S.E."/>
            <person name="Andersen M.R."/>
        </authorList>
    </citation>
    <scope>NUCLEOTIDE SEQUENCE [LARGE SCALE GENOMIC DNA]</scope>
    <source>
        <strain evidence="2 3">CBS 117618</strain>
    </source>
</reference>
<dbReference type="AlphaFoldDB" id="A0A5N6DKW4"/>
<dbReference type="VEuPathDB" id="FungiDB:BDV34DRAFT_195454"/>
<protein>
    <submittedName>
        <fullName evidence="2">Uncharacterized protein</fullName>
    </submittedName>
</protein>
<organism evidence="2 3">
    <name type="scientific">Aspergillus parasiticus</name>
    <dbReference type="NCBI Taxonomy" id="5067"/>
    <lineage>
        <taxon>Eukaryota</taxon>
        <taxon>Fungi</taxon>
        <taxon>Dikarya</taxon>
        <taxon>Ascomycota</taxon>
        <taxon>Pezizomycotina</taxon>
        <taxon>Eurotiomycetes</taxon>
        <taxon>Eurotiomycetidae</taxon>
        <taxon>Eurotiales</taxon>
        <taxon>Aspergillaceae</taxon>
        <taxon>Aspergillus</taxon>
        <taxon>Aspergillus subgen. Circumdati</taxon>
    </lineage>
</organism>
<keyword evidence="1" id="KW-0472">Membrane</keyword>
<dbReference type="Proteomes" id="UP000326532">
    <property type="component" value="Unassembled WGS sequence"/>
</dbReference>
<keyword evidence="1" id="KW-0812">Transmembrane</keyword>
<evidence type="ECO:0000313" key="2">
    <source>
        <dbReference type="EMBL" id="KAB8205667.1"/>
    </source>
</evidence>